<keyword evidence="1" id="KW-1133">Transmembrane helix</keyword>
<gene>
    <name evidence="2" type="ORF">METZ01_LOCUS462323</name>
</gene>
<organism evidence="2">
    <name type="scientific">marine metagenome</name>
    <dbReference type="NCBI Taxonomy" id="408172"/>
    <lineage>
        <taxon>unclassified sequences</taxon>
        <taxon>metagenomes</taxon>
        <taxon>ecological metagenomes</taxon>
    </lineage>
</organism>
<protein>
    <submittedName>
        <fullName evidence="2">Uncharacterized protein</fullName>
    </submittedName>
</protein>
<keyword evidence="1" id="KW-0472">Membrane</keyword>
<name>A0A383APJ9_9ZZZZ</name>
<accession>A0A383APJ9</accession>
<evidence type="ECO:0000256" key="1">
    <source>
        <dbReference type="SAM" id="Phobius"/>
    </source>
</evidence>
<dbReference type="EMBL" id="UINC01193721">
    <property type="protein sequence ID" value="SVE09469.1"/>
    <property type="molecule type" value="Genomic_DNA"/>
</dbReference>
<sequence length="37" mass="4223">MLKIQNITPQFLHLLFFLSMPIVSRLFSLCTKLSNGA</sequence>
<reference evidence="2" key="1">
    <citation type="submission" date="2018-05" db="EMBL/GenBank/DDBJ databases">
        <authorList>
            <person name="Lanie J.A."/>
            <person name="Ng W.-L."/>
            <person name="Kazmierczak K.M."/>
            <person name="Andrzejewski T.M."/>
            <person name="Davidsen T.M."/>
            <person name="Wayne K.J."/>
            <person name="Tettelin H."/>
            <person name="Glass J.I."/>
            <person name="Rusch D."/>
            <person name="Podicherti R."/>
            <person name="Tsui H.-C.T."/>
            <person name="Winkler M.E."/>
        </authorList>
    </citation>
    <scope>NUCLEOTIDE SEQUENCE</scope>
</reference>
<evidence type="ECO:0000313" key="2">
    <source>
        <dbReference type="EMBL" id="SVE09469.1"/>
    </source>
</evidence>
<feature type="non-terminal residue" evidence="2">
    <location>
        <position position="37"/>
    </location>
</feature>
<proteinExistence type="predicted"/>
<dbReference type="AlphaFoldDB" id="A0A383APJ9"/>
<feature type="transmembrane region" description="Helical" evidence="1">
    <location>
        <begin position="12"/>
        <end position="34"/>
    </location>
</feature>
<keyword evidence="1" id="KW-0812">Transmembrane</keyword>